<dbReference type="AlphaFoldDB" id="A0A0P0XVN0"/>
<dbReference type="PaxDb" id="39947-A0A0P0XVN0"/>
<reference evidence="1 2" key="3">
    <citation type="journal article" date="2013" name="Rice">
        <title>Improvement of the Oryza sativa Nipponbare reference genome using next generation sequence and optical map data.</title>
        <authorList>
            <person name="Kawahara Y."/>
            <person name="de la Bastide M."/>
            <person name="Hamilton J.P."/>
            <person name="Kanamori H."/>
            <person name="McCombie W.R."/>
            <person name="Ouyang S."/>
            <person name="Schwartz D.C."/>
            <person name="Tanaka T."/>
            <person name="Wu J."/>
            <person name="Zhou S."/>
            <person name="Childs K.L."/>
            <person name="Davidson R.M."/>
            <person name="Lin H."/>
            <person name="Quesada-Ocampo L."/>
            <person name="Vaillancourt B."/>
            <person name="Sakai H."/>
            <person name="Lee S.S."/>
            <person name="Kim J."/>
            <person name="Numa H."/>
            <person name="Itoh T."/>
            <person name="Buell C.R."/>
            <person name="Matsumoto T."/>
        </authorList>
    </citation>
    <scope>NUCLEOTIDE SEQUENCE [LARGE SCALE GENOMIC DNA]</scope>
    <source>
        <strain evidence="2">cv. Nipponbare</strain>
    </source>
</reference>
<evidence type="ECO:0000313" key="1">
    <source>
        <dbReference type="EMBL" id="BAT11273.1"/>
    </source>
</evidence>
<reference evidence="1 2" key="2">
    <citation type="journal article" date="2013" name="Plant Cell Physiol.">
        <title>Rice Annotation Project Database (RAP-DB): an integrative and interactive database for rice genomics.</title>
        <authorList>
            <person name="Sakai H."/>
            <person name="Lee S.S."/>
            <person name="Tanaka T."/>
            <person name="Numa H."/>
            <person name="Kim J."/>
            <person name="Kawahara Y."/>
            <person name="Wakimoto H."/>
            <person name="Yang C.C."/>
            <person name="Iwamoto M."/>
            <person name="Abe T."/>
            <person name="Yamada Y."/>
            <person name="Muto A."/>
            <person name="Inokuchi H."/>
            <person name="Ikemura T."/>
            <person name="Matsumoto T."/>
            <person name="Sasaki T."/>
            <person name="Itoh T."/>
        </authorList>
    </citation>
    <scope>NUCLEOTIDE SEQUENCE [LARGE SCALE GENOMIC DNA]</scope>
    <source>
        <strain evidence="2">cv. Nipponbare</strain>
    </source>
</reference>
<protein>
    <submittedName>
        <fullName evidence="1">Os10g0473600 protein</fullName>
    </submittedName>
</protein>
<keyword evidence="2" id="KW-1185">Reference proteome</keyword>
<name>A0A0P0XVN0_ORYSJ</name>
<proteinExistence type="predicted"/>
<sequence>MKKFQKTYFKPSWCPGDNTDEYFLFPPSRDTNIENWFSMTGEVSHKPGMICQFLNSPLKPLEMLPLPIPPSGTPCEADGLHFSLVNGSIGAFCKHSRPHFITTHNLYS</sequence>
<dbReference type="EMBL" id="AP014966">
    <property type="protein sequence ID" value="BAT11273.1"/>
    <property type="molecule type" value="Genomic_DNA"/>
</dbReference>
<dbReference type="InParanoid" id="A0A0P0XVN0"/>
<reference evidence="2" key="1">
    <citation type="journal article" date="2005" name="Nature">
        <title>The map-based sequence of the rice genome.</title>
        <authorList>
            <consortium name="International rice genome sequencing project (IRGSP)"/>
            <person name="Matsumoto T."/>
            <person name="Wu J."/>
            <person name="Kanamori H."/>
            <person name="Katayose Y."/>
            <person name="Fujisawa M."/>
            <person name="Namiki N."/>
            <person name="Mizuno H."/>
            <person name="Yamamoto K."/>
            <person name="Antonio B.A."/>
            <person name="Baba T."/>
            <person name="Sakata K."/>
            <person name="Nagamura Y."/>
            <person name="Aoki H."/>
            <person name="Arikawa K."/>
            <person name="Arita K."/>
            <person name="Bito T."/>
            <person name="Chiden Y."/>
            <person name="Fujitsuka N."/>
            <person name="Fukunaka R."/>
            <person name="Hamada M."/>
            <person name="Harada C."/>
            <person name="Hayashi A."/>
            <person name="Hijishita S."/>
            <person name="Honda M."/>
            <person name="Hosokawa S."/>
            <person name="Ichikawa Y."/>
            <person name="Idonuma A."/>
            <person name="Iijima M."/>
            <person name="Ikeda M."/>
            <person name="Ikeno M."/>
            <person name="Ito K."/>
            <person name="Ito S."/>
            <person name="Ito T."/>
            <person name="Ito Y."/>
            <person name="Ito Y."/>
            <person name="Iwabuchi A."/>
            <person name="Kamiya K."/>
            <person name="Karasawa W."/>
            <person name="Kurita K."/>
            <person name="Katagiri S."/>
            <person name="Kikuta A."/>
            <person name="Kobayashi H."/>
            <person name="Kobayashi N."/>
            <person name="Machita K."/>
            <person name="Maehara T."/>
            <person name="Masukawa M."/>
            <person name="Mizubayashi T."/>
            <person name="Mukai Y."/>
            <person name="Nagasaki H."/>
            <person name="Nagata Y."/>
            <person name="Naito S."/>
            <person name="Nakashima M."/>
            <person name="Nakama Y."/>
            <person name="Nakamichi Y."/>
            <person name="Nakamura M."/>
            <person name="Meguro A."/>
            <person name="Negishi M."/>
            <person name="Ohta I."/>
            <person name="Ohta T."/>
            <person name="Okamoto M."/>
            <person name="Ono N."/>
            <person name="Saji S."/>
            <person name="Sakaguchi M."/>
            <person name="Sakai K."/>
            <person name="Shibata M."/>
            <person name="Shimokawa T."/>
            <person name="Song J."/>
            <person name="Takazaki Y."/>
            <person name="Terasawa K."/>
            <person name="Tsugane M."/>
            <person name="Tsuji K."/>
            <person name="Ueda S."/>
            <person name="Waki K."/>
            <person name="Yamagata H."/>
            <person name="Yamamoto M."/>
            <person name="Yamamoto S."/>
            <person name="Yamane H."/>
            <person name="Yoshiki S."/>
            <person name="Yoshihara R."/>
            <person name="Yukawa K."/>
            <person name="Zhong H."/>
            <person name="Yano M."/>
            <person name="Yuan Q."/>
            <person name="Ouyang S."/>
            <person name="Liu J."/>
            <person name="Jones K.M."/>
            <person name="Gansberger K."/>
            <person name="Moffat K."/>
            <person name="Hill J."/>
            <person name="Bera J."/>
            <person name="Fadrosh D."/>
            <person name="Jin S."/>
            <person name="Johri S."/>
            <person name="Kim M."/>
            <person name="Overton L."/>
            <person name="Reardon M."/>
            <person name="Tsitrin T."/>
            <person name="Vuong H."/>
            <person name="Weaver B."/>
            <person name="Ciecko A."/>
            <person name="Tallon L."/>
            <person name="Jackson J."/>
            <person name="Pai G."/>
            <person name="Aken S.V."/>
            <person name="Utterback T."/>
            <person name="Reidmuller S."/>
            <person name="Feldblyum T."/>
            <person name="Hsiao J."/>
            <person name="Zismann V."/>
            <person name="Iobst S."/>
            <person name="de Vazeille A.R."/>
            <person name="Buell C.R."/>
            <person name="Ying K."/>
            <person name="Li Y."/>
            <person name="Lu T."/>
            <person name="Huang Y."/>
            <person name="Zhao Q."/>
            <person name="Feng Q."/>
            <person name="Zhang L."/>
            <person name="Zhu J."/>
            <person name="Weng Q."/>
            <person name="Mu J."/>
            <person name="Lu Y."/>
            <person name="Fan D."/>
            <person name="Liu Y."/>
            <person name="Guan J."/>
            <person name="Zhang Y."/>
            <person name="Yu S."/>
            <person name="Liu X."/>
            <person name="Zhang Y."/>
            <person name="Hong G."/>
            <person name="Han B."/>
            <person name="Choisne N."/>
            <person name="Demange N."/>
            <person name="Orjeda G."/>
            <person name="Samain S."/>
            <person name="Cattolico L."/>
            <person name="Pelletier E."/>
            <person name="Couloux A."/>
            <person name="Segurens B."/>
            <person name="Wincker P."/>
            <person name="D'Hont A."/>
            <person name="Scarpelli C."/>
            <person name="Weissenbach J."/>
            <person name="Salanoubat M."/>
            <person name="Quetier F."/>
            <person name="Yu Y."/>
            <person name="Kim H.R."/>
            <person name="Rambo T."/>
            <person name="Currie J."/>
            <person name="Collura K."/>
            <person name="Luo M."/>
            <person name="Yang T."/>
            <person name="Ammiraju J.S.S."/>
            <person name="Engler F."/>
            <person name="Soderlund C."/>
            <person name="Wing R.A."/>
            <person name="Palmer L.E."/>
            <person name="de la Bastide M."/>
            <person name="Spiegel L."/>
            <person name="Nascimento L."/>
            <person name="Zutavern T."/>
            <person name="O'Shaughnessy A."/>
            <person name="Dike S."/>
            <person name="Dedhia N."/>
            <person name="Preston R."/>
            <person name="Balija V."/>
            <person name="McCombie W.R."/>
            <person name="Chow T."/>
            <person name="Chen H."/>
            <person name="Chung M."/>
            <person name="Chen C."/>
            <person name="Shaw J."/>
            <person name="Wu H."/>
            <person name="Hsiao K."/>
            <person name="Chao Y."/>
            <person name="Chu M."/>
            <person name="Cheng C."/>
            <person name="Hour A."/>
            <person name="Lee P."/>
            <person name="Lin S."/>
            <person name="Lin Y."/>
            <person name="Liou J."/>
            <person name="Liu S."/>
            <person name="Hsing Y."/>
            <person name="Raghuvanshi S."/>
            <person name="Mohanty A."/>
            <person name="Bharti A.K."/>
            <person name="Gaur A."/>
            <person name="Gupta V."/>
            <person name="Kumar D."/>
            <person name="Ravi V."/>
            <person name="Vij S."/>
            <person name="Kapur A."/>
            <person name="Khurana P."/>
            <person name="Khurana P."/>
            <person name="Khurana J.P."/>
            <person name="Tyagi A.K."/>
            <person name="Gaikwad K."/>
            <person name="Singh A."/>
            <person name="Dalal V."/>
            <person name="Srivastava S."/>
            <person name="Dixit A."/>
            <person name="Pal A.K."/>
            <person name="Ghazi I.A."/>
            <person name="Yadav M."/>
            <person name="Pandit A."/>
            <person name="Bhargava A."/>
            <person name="Sureshbabu K."/>
            <person name="Batra K."/>
            <person name="Sharma T.R."/>
            <person name="Mohapatra T."/>
            <person name="Singh N.K."/>
            <person name="Messing J."/>
            <person name="Nelson A.B."/>
            <person name="Fuks G."/>
            <person name="Kavchok S."/>
            <person name="Keizer G."/>
            <person name="Linton E."/>
            <person name="Llaca V."/>
            <person name="Song R."/>
            <person name="Tanyolac B."/>
            <person name="Young S."/>
            <person name="Ho-Il K."/>
            <person name="Hahn J.H."/>
            <person name="Sangsakoo G."/>
            <person name="Vanavichit A."/>
            <person name="de Mattos Luiz.A.T."/>
            <person name="Zimmer P.D."/>
            <person name="Malone G."/>
            <person name="Dellagostin O."/>
            <person name="de Oliveira A.C."/>
            <person name="Bevan M."/>
            <person name="Bancroft I."/>
            <person name="Minx P."/>
            <person name="Cordum H."/>
            <person name="Wilson R."/>
            <person name="Cheng Z."/>
            <person name="Jin W."/>
            <person name="Jiang J."/>
            <person name="Leong S.A."/>
            <person name="Iwama H."/>
            <person name="Gojobori T."/>
            <person name="Itoh T."/>
            <person name="Niimura Y."/>
            <person name="Fujii Y."/>
            <person name="Habara T."/>
            <person name="Sakai H."/>
            <person name="Sato Y."/>
            <person name="Wilson G."/>
            <person name="Kumar K."/>
            <person name="McCouch S."/>
            <person name="Juretic N."/>
            <person name="Hoen D."/>
            <person name="Wright S."/>
            <person name="Bruskiewich R."/>
            <person name="Bureau T."/>
            <person name="Miyao A."/>
            <person name="Hirochika H."/>
            <person name="Nishikawa T."/>
            <person name="Kadowaki K."/>
            <person name="Sugiura M."/>
            <person name="Burr B."/>
            <person name="Sasaki T."/>
        </authorList>
    </citation>
    <scope>NUCLEOTIDE SEQUENCE [LARGE SCALE GENOMIC DNA]</scope>
    <source>
        <strain evidence="2">cv. Nipponbare</strain>
    </source>
</reference>
<evidence type="ECO:0000313" key="2">
    <source>
        <dbReference type="Proteomes" id="UP000059680"/>
    </source>
</evidence>
<gene>
    <name evidence="1" type="ordered locus">Os10g0473600</name>
    <name evidence="1" type="ORF">OSNPB_100473600</name>
</gene>
<dbReference type="Proteomes" id="UP000059680">
    <property type="component" value="Chromosome 10"/>
</dbReference>
<accession>A0A0P0XVN0</accession>
<organism evidence="1 2">
    <name type="scientific">Oryza sativa subsp. japonica</name>
    <name type="common">Rice</name>
    <dbReference type="NCBI Taxonomy" id="39947"/>
    <lineage>
        <taxon>Eukaryota</taxon>
        <taxon>Viridiplantae</taxon>
        <taxon>Streptophyta</taxon>
        <taxon>Embryophyta</taxon>
        <taxon>Tracheophyta</taxon>
        <taxon>Spermatophyta</taxon>
        <taxon>Magnoliopsida</taxon>
        <taxon>Liliopsida</taxon>
        <taxon>Poales</taxon>
        <taxon>Poaceae</taxon>
        <taxon>BOP clade</taxon>
        <taxon>Oryzoideae</taxon>
        <taxon>Oryzeae</taxon>
        <taxon>Oryzinae</taxon>
        <taxon>Oryza</taxon>
        <taxon>Oryza sativa</taxon>
    </lineage>
</organism>
<dbReference type="Gramene" id="Os10t0473600-00">
    <property type="protein sequence ID" value="Os10t0473600-00"/>
    <property type="gene ID" value="Os10g0473600"/>
</dbReference>